<gene>
    <name evidence="1" type="ORF">SDC9_76209</name>
</gene>
<accession>A0A644YMY8</accession>
<comment type="caution">
    <text evidence="1">The sequence shown here is derived from an EMBL/GenBank/DDBJ whole genome shotgun (WGS) entry which is preliminary data.</text>
</comment>
<sequence length="238" mass="27990">MNQKEQVIYAMRQNGGYATFGQLYGMVDFTAWKTRTPQASVRRIVQENKEFFKVQPGLWALDDCREAVLSKFEIKDTSERDKTEFSHSYFQGLLVEMGNLQGLDTYIPSQDKNRLFLEKPLGSMASLKQIYDFTYPSILKKAMTVDTVWFNDRKLPHSFFEVEHTTDIQNSLVKFYELQDYAAHFYIVAPQHRREQFLSVLGKSIFKPIQARVEFKSYEDIASYYDKLSVARLFMEQR</sequence>
<organism evidence="1">
    <name type="scientific">bioreactor metagenome</name>
    <dbReference type="NCBI Taxonomy" id="1076179"/>
    <lineage>
        <taxon>unclassified sequences</taxon>
        <taxon>metagenomes</taxon>
        <taxon>ecological metagenomes</taxon>
    </lineage>
</organism>
<protein>
    <recommendedName>
        <fullName evidence="2">HTH HARE-type domain-containing protein</fullName>
    </recommendedName>
</protein>
<proteinExistence type="predicted"/>
<dbReference type="AlphaFoldDB" id="A0A644YMY8"/>
<evidence type="ECO:0008006" key="2">
    <source>
        <dbReference type="Google" id="ProtNLM"/>
    </source>
</evidence>
<dbReference type="EMBL" id="VSSQ01005574">
    <property type="protein sequence ID" value="MPM29669.1"/>
    <property type="molecule type" value="Genomic_DNA"/>
</dbReference>
<evidence type="ECO:0000313" key="1">
    <source>
        <dbReference type="EMBL" id="MPM29669.1"/>
    </source>
</evidence>
<reference evidence="1" key="1">
    <citation type="submission" date="2019-08" db="EMBL/GenBank/DDBJ databases">
        <authorList>
            <person name="Kucharzyk K."/>
            <person name="Murdoch R.W."/>
            <person name="Higgins S."/>
            <person name="Loffler F."/>
        </authorList>
    </citation>
    <scope>NUCLEOTIDE SEQUENCE</scope>
</reference>
<name>A0A644YMY8_9ZZZZ</name>